<keyword evidence="1" id="KW-0805">Transcription regulation</keyword>
<feature type="domain" description="HTH araC/xylS-type" evidence="5">
    <location>
        <begin position="643"/>
        <end position="742"/>
    </location>
</feature>
<keyword evidence="4" id="KW-1133">Transmembrane helix</keyword>
<keyword evidence="7" id="KW-1185">Reference proteome</keyword>
<sequence>MNRNWFTRMLMLYIPAFLIVPAFLFFVFFQSLSESNRKDAERSNAFVTQQAMLMIDTSLSSLDQKISLEMLRNRKVISFFSRSTEKDLPLQVDVMNLLRDLKMTNPLIHSIYMVQADHNQVLNESTSYSLDQYADNAFIRSKLEAPNSHWSDTRLYKELPSDKGVPVVSLTRSVSIFSKHHGLIVVNVSADALQGMLLQMHDPSSRILSLYDTQGNSVFDMANLETSVSRTGTSNSALQSEANSDYTGWRIVSSVQGADTFNFIISLSNIWFIAGLLLCAVSVAWIVYVTLQNYRPIQRLVNQLQQLSSKDDAPEEIHKNEFTFINSKLQNMIDQSTRFQLQFEEDLKAQQNFFVYELLEGTRSFDLKEWEKESAKHGLPVLFGKQLVIVLEVDHRSEWSANYGQLQHGTQQKAIETIILEAASDHACEVKLLWVSLHQLACILIISPEAEKLAFEALSFAEECQRRFADALSFTLSVGLGEPVEHPDNLHDSYHEALDALQTKPVNRSAMIIPYSSDPLSKDHSFHYFQKVDRIVDAFRVQEAKWKTEMQALFQNMLEEGISRRGASSVLHYLTYHLNKTASGMNDEYYLLWKTETMPALDRVQKEIDLPEDWTQMVLQLLEQFAERLDTQRNLRSQGNLVQEVKAYIEKHYTKAELSLDYLQDKFGISGKYLSRLFKEEYGLKFVDFLIDLRIQEAKRLLTESALSVQEITERVGYSSPISFARTFKKITGVPPMDYRKGK</sequence>
<organism evidence="6 7">
    <name type="scientific">Paenibacillus lautus</name>
    <name type="common">Bacillus lautus</name>
    <dbReference type="NCBI Taxonomy" id="1401"/>
    <lineage>
        <taxon>Bacteria</taxon>
        <taxon>Bacillati</taxon>
        <taxon>Bacillota</taxon>
        <taxon>Bacilli</taxon>
        <taxon>Bacillales</taxon>
        <taxon>Paenibacillaceae</taxon>
        <taxon>Paenibacillus</taxon>
    </lineage>
</organism>
<proteinExistence type="predicted"/>
<dbReference type="PANTHER" id="PTHR43280">
    <property type="entry name" value="ARAC-FAMILY TRANSCRIPTIONAL REGULATOR"/>
    <property type="match status" value="1"/>
</dbReference>
<dbReference type="EMBL" id="CP032412">
    <property type="protein sequence ID" value="AYB45993.1"/>
    <property type="molecule type" value="Genomic_DNA"/>
</dbReference>
<keyword evidence="4" id="KW-0472">Membrane</keyword>
<dbReference type="PRINTS" id="PR00032">
    <property type="entry name" value="HTHARAC"/>
</dbReference>
<keyword evidence="3" id="KW-0804">Transcription</keyword>
<evidence type="ECO:0000313" key="7">
    <source>
        <dbReference type="Proteomes" id="UP000266552"/>
    </source>
</evidence>
<accession>A0A385TR02</accession>
<dbReference type="Proteomes" id="UP000266552">
    <property type="component" value="Chromosome"/>
</dbReference>
<evidence type="ECO:0000313" key="6">
    <source>
        <dbReference type="EMBL" id="AYB45993.1"/>
    </source>
</evidence>
<evidence type="ECO:0000256" key="1">
    <source>
        <dbReference type="ARBA" id="ARBA00023015"/>
    </source>
</evidence>
<dbReference type="InterPro" id="IPR020449">
    <property type="entry name" value="Tscrpt_reg_AraC-type_HTH"/>
</dbReference>
<dbReference type="KEGG" id="plw:D5F53_23065"/>
<evidence type="ECO:0000256" key="3">
    <source>
        <dbReference type="ARBA" id="ARBA00023163"/>
    </source>
</evidence>
<dbReference type="InterPro" id="IPR018062">
    <property type="entry name" value="HTH_AraC-typ_CS"/>
</dbReference>
<feature type="transmembrane region" description="Helical" evidence="4">
    <location>
        <begin position="12"/>
        <end position="32"/>
    </location>
</feature>
<dbReference type="GO" id="GO:0043565">
    <property type="term" value="F:sequence-specific DNA binding"/>
    <property type="evidence" value="ECO:0007669"/>
    <property type="project" value="InterPro"/>
</dbReference>
<dbReference type="PANTHER" id="PTHR43280:SF28">
    <property type="entry name" value="HTH-TYPE TRANSCRIPTIONAL ACTIVATOR RHAS"/>
    <property type="match status" value="1"/>
</dbReference>
<dbReference type="PROSITE" id="PS00041">
    <property type="entry name" value="HTH_ARAC_FAMILY_1"/>
    <property type="match status" value="1"/>
</dbReference>
<dbReference type="InterPro" id="IPR009057">
    <property type="entry name" value="Homeodomain-like_sf"/>
</dbReference>
<dbReference type="RefSeq" id="WP_119849631.1">
    <property type="nucleotide sequence ID" value="NZ_CP032412.1"/>
</dbReference>
<dbReference type="SMART" id="SM00342">
    <property type="entry name" value="HTH_ARAC"/>
    <property type="match status" value="1"/>
</dbReference>
<dbReference type="Pfam" id="PF17853">
    <property type="entry name" value="GGDEF_2"/>
    <property type="match status" value="1"/>
</dbReference>
<dbReference type="InterPro" id="IPR041522">
    <property type="entry name" value="CdaR_GGDEF"/>
</dbReference>
<dbReference type="GO" id="GO:0003700">
    <property type="term" value="F:DNA-binding transcription factor activity"/>
    <property type="evidence" value="ECO:0007669"/>
    <property type="project" value="InterPro"/>
</dbReference>
<name>A0A385TR02_PAELA</name>
<evidence type="ECO:0000256" key="2">
    <source>
        <dbReference type="ARBA" id="ARBA00023125"/>
    </source>
</evidence>
<evidence type="ECO:0000259" key="5">
    <source>
        <dbReference type="PROSITE" id="PS01124"/>
    </source>
</evidence>
<dbReference type="PROSITE" id="PS01124">
    <property type="entry name" value="HTH_ARAC_FAMILY_2"/>
    <property type="match status" value="1"/>
</dbReference>
<dbReference type="Gene3D" id="1.10.10.60">
    <property type="entry name" value="Homeodomain-like"/>
    <property type="match status" value="2"/>
</dbReference>
<dbReference type="SUPFAM" id="SSF46689">
    <property type="entry name" value="Homeodomain-like"/>
    <property type="match status" value="1"/>
</dbReference>
<keyword evidence="4" id="KW-0812">Transmembrane</keyword>
<dbReference type="Pfam" id="PF12833">
    <property type="entry name" value="HTH_18"/>
    <property type="match status" value="1"/>
</dbReference>
<dbReference type="InterPro" id="IPR018060">
    <property type="entry name" value="HTH_AraC"/>
</dbReference>
<reference evidence="6 7" key="1">
    <citation type="submission" date="2018-09" db="EMBL/GenBank/DDBJ databases">
        <title>Genome Sequence of Paenibacillus lautus Strain E7593-69, Azo Dye-Degrading Bacteria, Isolated from Commercial Tattoo Inks.</title>
        <authorList>
            <person name="Nho S.W."/>
            <person name="Kim S.-J."/>
            <person name="Kweon O."/>
            <person name="Cerniglia C.E."/>
        </authorList>
    </citation>
    <scope>NUCLEOTIDE SEQUENCE [LARGE SCALE GENOMIC DNA]</scope>
    <source>
        <strain evidence="6 7">E7593-69</strain>
    </source>
</reference>
<dbReference type="AlphaFoldDB" id="A0A385TR02"/>
<evidence type="ECO:0000256" key="4">
    <source>
        <dbReference type="SAM" id="Phobius"/>
    </source>
</evidence>
<keyword evidence="2" id="KW-0238">DNA-binding</keyword>
<feature type="transmembrane region" description="Helical" evidence="4">
    <location>
        <begin position="270"/>
        <end position="291"/>
    </location>
</feature>
<protein>
    <submittedName>
        <fullName evidence="6">Helix-turn-helix domain-containing protein</fullName>
    </submittedName>
</protein>
<gene>
    <name evidence="6" type="ORF">D5F53_23065</name>
</gene>